<keyword evidence="3" id="KW-0520">NAD</keyword>
<dbReference type="Pfam" id="PF03446">
    <property type="entry name" value="NAD_binding_2"/>
    <property type="match status" value="1"/>
</dbReference>
<dbReference type="PANTHER" id="PTHR43060">
    <property type="entry name" value="3-HYDROXYISOBUTYRATE DEHYDROGENASE-LIKE 1, MITOCHONDRIAL-RELATED"/>
    <property type="match status" value="1"/>
</dbReference>
<dbReference type="InterPro" id="IPR013328">
    <property type="entry name" value="6PGD_dom2"/>
</dbReference>
<dbReference type="InterPro" id="IPR029154">
    <property type="entry name" value="HIBADH-like_NADP-bd"/>
</dbReference>
<comment type="similarity">
    <text evidence="1">Belongs to the HIBADH-related family.</text>
</comment>
<dbReference type="GO" id="GO:0051287">
    <property type="term" value="F:NAD binding"/>
    <property type="evidence" value="ECO:0007669"/>
    <property type="project" value="InterPro"/>
</dbReference>
<dbReference type="PIRSF" id="PIRSF000103">
    <property type="entry name" value="HIBADH"/>
    <property type="match status" value="1"/>
</dbReference>
<feature type="active site" evidence="4">
    <location>
        <position position="173"/>
    </location>
</feature>
<gene>
    <name evidence="7" type="ORF">G1H11_07830</name>
</gene>
<organism evidence="7 8">
    <name type="scientific">Phytoactinopolyspora alkaliphila</name>
    <dbReference type="NCBI Taxonomy" id="1783498"/>
    <lineage>
        <taxon>Bacteria</taxon>
        <taxon>Bacillati</taxon>
        <taxon>Actinomycetota</taxon>
        <taxon>Actinomycetes</taxon>
        <taxon>Jiangellales</taxon>
        <taxon>Jiangellaceae</taxon>
        <taxon>Phytoactinopolyspora</taxon>
    </lineage>
</organism>
<reference evidence="7 8" key="1">
    <citation type="submission" date="2020-02" db="EMBL/GenBank/DDBJ databases">
        <authorList>
            <person name="Li X.-J."/>
            <person name="Feng X.-M."/>
        </authorList>
    </citation>
    <scope>NUCLEOTIDE SEQUENCE [LARGE SCALE GENOMIC DNA]</scope>
    <source>
        <strain evidence="7 8">CGMCC 4.7225</strain>
    </source>
</reference>
<dbReference type="GO" id="GO:0050661">
    <property type="term" value="F:NADP binding"/>
    <property type="evidence" value="ECO:0007669"/>
    <property type="project" value="InterPro"/>
</dbReference>
<dbReference type="InterPro" id="IPR036291">
    <property type="entry name" value="NAD(P)-bd_dom_sf"/>
</dbReference>
<dbReference type="PROSITE" id="PS00895">
    <property type="entry name" value="3_HYDROXYISOBUT_DH"/>
    <property type="match status" value="1"/>
</dbReference>
<evidence type="ECO:0000256" key="1">
    <source>
        <dbReference type="ARBA" id="ARBA00009080"/>
    </source>
</evidence>
<feature type="domain" description="6-phosphogluconate dehydrogenase NADP-binding" evidence="5">
    <location>
        <begin position="4"/>
        <end position="163"/>
    </location>
</feature>
<dbReference type="Proteomes" id="UP000469185">
    <property type="component" value="Unassembled WGS sequence"/>
</dbReference>
<proteinExistence type="inferred from homology"/>
<sequence length="281" mass="29712">MTENVGFLGLGAMGLGMAANLVVAGHTVLGFDPSPERQELARAKGVTVVDSPRSVAEVTERSLFSVVRTKEQTQDVLFGDDGVVAAGVPLNVAISSTLDPTTMAELATRLAAEGVTAVDTTMSGGPWGAEAGTLTLMVSGPQTAVTELDGLLRVIGENIFVVGDEVGTGQATKLAVQLAFGINMMGVFEALEAVRKHDVDESVLMRILSVSVGGSWVTENWDRVTPWWKNHSPGGDLEILLKDLRSVLREADQDVVSMPMSALTFQMLRHVWAGRADGLAP</sequence>
<dbReference type="SUPFAM" id="SSF48179">
    <property type="entry name" value="6-phosphogluconate dehydrogenase C-terminal domain-like"/>
    <property type="match status" value="1"/>
</dbReference>
<dbReference type="AlphaFoldDB" id="A0A6N9YJQ3"/>
<evidence type="ECO:0000256" key="3">
    <source>
        <dbReference type="ARBA" id="ARBA00023027"/>
    </source>
</evidence>
<dbReference type="RefSeq" id="WP_163817690.1">
    <property type="nucleotide sequence ID" value="NZ_JAAGOB010000003.1"/>
</dbReference>
<evidence type="ECO:0000313" key="8">
    <source>
        <dbReference type="Proteomes" id="UP000469185"/>
    </source>
</evidence>
<dbReference type="PANTHER" id="PTHR43060:SF15">
    <property type="entry name" value="3-HYDROXYISOBUTYRATE DEHYDROGENASE-LIKE 1, MITOCHONDRIAL-RELATED"/>
    <property type="match status" value="1"/>
</dbReference>
<dbReference type="GO" id="GO:0016054">
    <property type="term" value="P:organic acid catabolic process"/>
    <property type="evidence" value="ECO:0007669"/>
    <property type="project" value="UniProtKB-ARBA"/>
</dbReference>
<accession>A0A6N9YJQ3</accession>
<protein>
    <submittedName>
        <fullName evidence="7">NAD(P)-dependent oxidoreductase</fullName>
    </submittedName>
</protein>
<dbReference type="GO" id="GO:0016491">
    <property type="term" value="F:oxidoreductase activity"/>
    <property type="evidence" value="ECO:0007669"/>
    <property type="project" value="UniProtKB-KW"/>
</dbReference>
<dbReference type="InterPro" id="IPR008927">
    <property type="entry name" value="6-PGluconate_DH-like_C_sf"/>
</dbReference>
<feature type="domain" description="3-hydroxyisobutyrate dehydrogenase-like NAD-binding" evidence="6">
    <location>
        <begin position="167"/>
        <end position="271"/>
    </location>
</feature>
<dbReference type="InterPro" id="IPR002204">
    <property type="entry name" value="3-OH-isobutyrate_DH-rel_CS"/>
</dbReference>
<dbReference type="Gene3D" id="3.40.50.720">
    <property type="entry name" value="NAD(P)-binding Rossmann-like Domain"/>
    <property type="match status" value="1"/>
</dbReference>
<dbReference type="Pfam" id="PF14833">
    <property type="entry name" value="NAD_binding_11"/>
    <property type="match status" value="1"/>
</dbReference>
<dbReference type="Gene3D" id="1.10.1040.10">
    <property type="entry name" value="N-(1-d-carboxylethyl)-l-norvaline Dehydrogenase, domain 2"/>
    <property type="match status" value="1"/>
</dbReference>
<evidence type="ECO:0000256" key="4">
    <source>
        <dbReference type="PIRSR" id="PIRSR000103-1"/>
    </source>
</evidence>
<dbReference type="InterPro" id="IPR006115">
    <property type="entry name" value="6PGDH_NADP-bd"/>
</dbReference>
<keyword evidence="2" id="KW-0560">Oxidoreductase</keyword>
<dbReference type="EMBL" id="JAAGOB010000003">
    <property type="protein sequence ID" value="NED95223.1"/>
    <property type="molecule type" value="Genomic_DNA"/>
</dbReference>
<evidence type="ECO:0000313" key="7">
    <source>
        <dbReference type="EMBL" id="NED95223.1"/>
    </source>
</evidence>
<evidence type="ECO:0000259" key="5">
    <source>
        <dbReference type="Pfam" id="PF03446"/>
    </source>
</evidence>
<comment type="caution">
    <text evidence="7">The sequence shown here is derived from an EMBL/GenBank/DDBJ whole genome shotgun (WGS) entry which is preliminary data.</text>
</comment>
<name>A0A6N9YJQ3_9ACTN</name>
<dbReference type="SUPFAM" id="SSF51735">
    <property type="entry name" value="NAD(P)-binding Rossmann-fold domains"/>
    <property type="match status" value="1"/>
</dbReference>
<keyword evidence="8" id="KW-1185">Reference proteome</keyword>
<evidence type="ECO:0000259" key="6">
    <source>
        <dbReference type="Pfam" id="PF14833"/>
    </source>
</evidence>
<evidence type="ECO:0000256" key="2">
    <source>
        <dbReference type="ARBA" id="ARBA00023002"/>
    </source>
</evidence>
<dbReference type="InterPro" id="IPR015815">
    <property type="entry name" value="HIBADH-related"/>
</dbReference>